<organism evidence="11 12">
    <name type="scientific">Perkinsus olseni</name>
    <name type="common">Perkinsus atlanticus</name>
    <dbReference type="NCBI Taxonomy" id="32597"/>
    <lineage>
        <taxon>Eukaryota</taxon>
        <taxon>Sar</taxon>
        <taxon>Alveolata</taxon>
        <taxon>Perkinsozoa</taxon>
        <taxon>Perkinsea</taxon>
        <taxon>Perkinsida</taxon>
        <taxon>Perkinsidae</taxon>
        <taxon>Perkinsus</taxon>
    </lineage>
</organism>
<keyword evidence="5 7" id="KW-0009">Actin-binding</keyword>
<dbReference type="PANTHER" id="PTHR13140:SF706">
    <property type="entry name" value="DILUTE CLASS UNCONVENTIONAL MYOSIN, ISOFORM C"/>
    <property type="match status" value="1"/>
</dbReference>
<feature type="region of interest" description="Actin-binding" evidence="7">
    <location>
        <begin position="692"/>
        <end position="714"/>
    </location>
</feature>
<feature type="region of interest" description="Disordered" evidence="9">
    <location>
        <begin position="1385"/>
        <end position="1430"/>
    </location>
</feature>
<feature type="compositionally biased region" description="Low complexity" evidence="9">
    <location>
        <begin position="1397"/>
        <end position="1422"/>
    </location>
</feature>
<feature type="region of interest" description="Disordered" evidence="9">
    <location>
        <begin position="1088"/>
        <end position="1115"/>
    </location>
</feature>
<dbReference type="InterPro" id="IPR036961">
    <property type="entry name" value="Kinesin_motor_dom_sf"/>
</dbReference>
<dbReference type="Gene3D" id="2.130.10.10">
    <property type="entry name" value="YVTN repeat-like/Quinoprotein amine dehydrogenase"/>
    <property type="match status" value="1"/>
</dbReference>
<feature type="domain" description="Myosin motor" evidence="10">
    <location>
        <begin position="79"/>
        <end position="822"/>
    </location>
</feature>
<dbReference type="InterPro" id="IPR001680">
    <property type="entry name" value="WD40_rpt"/>
</dbReference>
<dbReference type="GO" id="GO:0005525">
    <property type="term" value="F:GTP binding"/>
    <property type="evidence" value="ECO:0007669"/>
    <property type="project" value="InterPro"/>
</dbReference>
<evidence type="ECO:0000256" key="3">
    <source>
        <dbReference type="ARBA" id="ARBA00023123"/>
    </source>
</evidence>
<feature type="compositionally biased region" description="Low complexity" evidence="9">
    <location>
        <begin position="1097"/>
        <end position="1115"/>
    </location>
</feature>
<dbReference type="InterPro" id="IPR001609">
    <property type="entry name" value="Myosin_head_motor_dom-like"/>
</dbReference>
<dbReference type="Pfam" id="PF00071">
    <property type="entry name" value="Ras"/>
    <property type="match status" value="1"/>
</dbReference>
<evidence type="ECO:0000256" key="9">
    <source>
        <dbReference type="SAM" id="MobiDB-lite"/>
    </source>
</evidence>
<dbReference type="CDD" id="cd23767">
    <property type="entry name" value="IQCD"/>
    <property type="match status" value="1"/>
</dbReference>
<dbReference type="OrthoDB" id="6108017at2759"/>
<dbReference type="GO" id="GO:0016459">
    <property type="term" value="C:myosin complex"/>
    <property type="evidence" value="ECO:0007669"/>
    <property type="project" value="UniProtKB-KW"/>
</dbReference>
<dbReference type="GO" id="GO:0000146">
    <property type="term" value="F:microfilament motor activity"/>
    <property type="evidence" value="ECO:0007669"/>
    <property type="project" value="TreeGrafter"/>
</dbReference>
<dbReference type="PROSITE" id="PS51456">
    <property type="entry name" value="MYOSIN_MOTOR"/>
    <property type="match status" value="1"/>
</dbReference>
<dbReference type="SMART" id="SM00242">
    <property type="entry name" value="MYSc"/>
    <property type="match status" value="1"/>
</dbReference>
<dbReference type="GO" id="GO:0007015">
    <property type="term" value="P:actin filament organization"/>
    <property type="evidence" value="ECO:0007669"/>
    <property type="project" value="TreeGrafter"/>
</dbReference>
<keyword evidence="2 7" id="KW-0067">ATP-binding</keyword>
<evidence type="ECO:0000256" key="6">
    <source>
        <dbReference type="PROSITE-ProRule" id="PRU00221"/>
    </source>
</evidence>
<dbReference type="GO" id="GO:0003924">
    <property type="term" value="F:GTPase activity"/>
    <property type="evidence" value="ECO:0007669"/>
    <property type="project" value="InterPro"/>
</dbReference>
<accession>A0A7J6L810</accession>
<dbReference type="EMBL" id="JABAHT010000474">
    <property type="protein sequence ID" value="KAF4655300.1"/>
    <property type="molecule type" value="Genomic_DNA"/>
</dbReference>
<feature type="coiled-coil region" evidence="8">
    <location>
        <begin position="957"/>
        <end position="1001"/>
    </location>
</feature>
<dbReference type="Proteomes" id="UP000570595">
    <property type="component" value="Unassembled WGS sequence"/>
</dbReference>
<dbReference type="GO" id="GO:0005524">
    <property type="term" value="F:ATP binding"/>
    <property type="evidence" value="ECO:0007669"/>
    <property type="project" value="UniProtKB-UniRule"/>
</dbReference>
<evidence type="ECO:0000313" key="11">
    <source>
        <dbReference type="EMBL" id="KAF4655300.1"/>
    </source>
</evidence>
<gene>
    <name evidence="11" type="ORF">FOZ61_007653</name>
</gene>
<dbReference type="PROSITE" id="PS50096">
    <property type="entry name" value="IQ"/>
    <property type="match status" value="4"/>
</dbReference>
<dbReference type="PANTHER" id="PTHR13140">
    <property type="entry name" value="MYOSIN"/>
    <property type="match status" value="1"/>
</dbReference>
<name>A0A7J6L810_PEROL</name>
<feature type="binding site" evidence="7">
    <location>
        <begin position="173"/>
        <end position="180"/>
    </location>
    <ligand>
        <name>ATP</name>
        <dbReference type="ChEBI" id="CHEBI:30616"/>
    </ligand>
</feature>
<dbReference type="PROSITE" id="PS50294">
    <property type="entry name" value="WD_REPEATS_REGION"/>
    <property type="match status" value="1"/>
</dbReference>
<dbReference type="Gene3D" id="1.20.5.190">
    <property type="match status" value="2"/>
</dbReference>
<dbReference type="InterPro" id="IPR015943">
    <property type="entry name" value="WD40/YVTN_repeat-like_dom_sf"/>
</dbReference>
<feature type="region of interest" description="Disordered" evidence="9">
    <location>
        <begin position="1457"/>
        <end position="1490"/>
    </location>
</feature>
<evidence type="ECO:0000256" key="8">
    <source>
        <dbReference type="SAM" id="Coils"/>
    </source>
</evidence>
<dbReference type="SMART" id="SM00015">
    <property type="entry name" value="IQ"/>
    <property type="match status" value="4"/>
</dbReference>
<dbReference type="Gene3D" id="3.40.50.300">
    <property type="entry name" value="P-loop containing nucleotide triphosphate hydrolases"/>
    <property type="match status" value="1"/>
</dbReference>
<keyword evidence="8" id="KW-0175">Coiled coil</keyword>
<comment type="caution">
    <text evidence="11">The sequence shown here is derived from an EMBL/GenBank/DDBJ whole genome shotgun (WGS) entry which is preliminary data.</text>
</comment>
<reference evidence="11 12" key="1">
    <citation type="submission" date="2020-04" db="EMBL/GenBank/DDBJ databases">
        <title>Perkinsus olseni comparative genomics.</title>
        <authorList>
            <person name="Bogema D.R."/>
        </authorList>
    </citation>
    <scope>NUCLEOTIDE SEQUENCE [LARGE SCALE GENOMIC DNA]</scope>
    <source>
        <strain evidence="11">ATCC PRA-179</strain>
    </source>
</reference>
<dbReference type="Pfam" id="PF00063">
    <property type="entry name" value="Myosin_head"/>
    <property type="match status" value="2"/>
</dbReference>
<dbReference type="Gene3D" id="6.20.240.20">
    <property type="match status" value="1"/>
</dbReference>
<keyword evidence="6" id="KW-0853">WD repeat</keyword>
<dbReference type="SMART" id="SM00320">
    <property type="entry name" value="WD40"/>
    <property type="match status" value="7"/>
</dbReference>
<keyword evidence="3 7" id="KW-0518">Myosin</keyword>
<dbReference type="Gene3D" id="3.40.850.10">
    <property type="entry name" value="Kinesin motor domain"/>
    <property type="match status" value="2"/>
</dbReference>
<dbReference type="InterPro" id="IPR001806">
    <property type="entry name" value="Small_GTPase"/>
</dbReference>
<dbReference type="SUPFAM" id="SSF50978">
    <property type="entry name" value="WD40 repeat-like"/>
    <property type="match status" value="1"/>
</dbReference>
<dbReference type="Gene3D" id="1.20.120.720">
    <property type="entry name" value="Myosin VI head, motor domain, U50 subdomain"/>
    <property type="match status" value="1"/>
</dbReference>
<proteinExistence type="inferred from homology"/>
<protein>
    <recommendedName>
        <fullName evidence="10">Myosin motor domain-containing protein</fullName>
    </recommendedName>
</protein>
<dbReference type="GO" id="GO:0016020">
    <property type="term" value="C:membrane"/>
    <property type="evidence" value="ECO:0007669"/>
    <property type="project" value="TreeGrafter"/>
</dbReference>
<evidence type="ECO:0000256" key="7">
    <source>
        <dbReference type="PROSITE-ProRule" id="PRU00782"/>
    </source>
</evidence>
<evidence type="ECO:0000259" key="10">
    <source>
        <dbReference type="PROSITE" id="PS51456"/>
    </source>
</evidence>
<feature type="repeat" description="WD" evidence="6">
    <location>
        <begin position="1568"/>
        <end position="1609"/>
    </location>
</feature>
<evidence type="ECO:0000256" key="1">
    <source>
        <dbReference type="ARBA" id="ARBA00022741"/>
    </source>
</evidence>
<evidence type="ECO:0000256" key="5">
    <source>
        <dbReference type="ARBA" id="ARBA00023203"/>
    </source>
</evidence>
<feature type="coiled-coil region" evidence="8">
    <location>
        <begin position="1135"/>
        <end position="1183"/>
    </location>
</feature>
<dbReference type="InterPro" id="IPR036322">
    <property type="entry name" value="WD40_repeat_dom_sf"/>
</dbReference>
<dbReference type="PROSITE" id="PS50082">
    <property type="entry name" value="WD_REPEATS_2"/>
    <property type="match status" value="1"/>
</dbReference>
<dbReference type="PRINTS" id="PR00193">
    <property type="entry name" value="MYOSINHEAVY"/>
</dbReference>
<evidence type="ECO:0000313" key="12">
    <source>
        <dbReference type="Proteomes" id="UP000570595"/>
    </source>
</evidence>
<dbReference type="SUPFAM" id="SSF52540">
    <property type="entry name" value="P-loop containing nucleoside triphosphate hydrolases"/>
    <property type="match status" value="2"/>
</dbReference>
<evidence type="ECO:0000256" key="4">
    <source>
        <dbReference type="ARBA" id="ARBA00023175"/>
    </source>
</evidence>
<keyword evidence="4 7" id="KW-0505">Motor protein</keyword>
<evidence type="ECO:0000256" key="2">
    <source>
        <dbReference type="ARBA" id="ARBA00022840"/>
    </source>
</evidence>
<dbReference type="GO" id="GO:0051015">
    <property type="term" value="F:actin filament binding"/>
    <property type="evidence" value="ECO:0007669"/>
    <property type="project" value="TreeGrafter"/>
</dbReference>
<dbReference type="InterPro" id="IPR000048">
    <property type="entry name" value="IQ_motif_EF-hand-BS"/>
</dbReference>
<dbReference type="GO" id="GO:0005737">
    <property type="term" value="C:cytoplasm"/>
    <property type="evidence" value="ECO:0007669"/>
    <property type="project" value="TreeGrafter"/>
</dbReference>
<dbReference type="Pfam" id="PF00612">
    <property type="entry name" value="IQ"/>
    <property type="match status" value="3"/>
</dbReference>
<dbReference type="Pfam" id="PF00400">
    <property type="entry name" value="WD40"/>
    <property type="match status" value="2"/>
</dbReference>
<dbReference type="Gene3D" id="1.20.58.530">
    <property type="match status" value="1"/>
</dbReference>
<keyword evidence="1 7" id="KW-0547">Nucleotide-binding</keyword>
<sequence length="1854" mass="204719">MPQAENTSAVRASSSLPEYPKGTQVWIRDDELVWKCCEIQTTVGDDFIVKFDDDTEAKIPRQQEFHLRNKDVFSSEGLVVLDDLTQLQHLHEPALLHALQIRFDTDKIYTFTGPILIAMNPFKRIPGLYDIDKLDQVLRNPACAREPHVFAVSNYAFRGLCDTETPQTVLISGESGAGKTETTKFVMKFLALAGAGDQGVSNVEKKVLESNPVLEAFGNARTLRNDNSSRFGKFIQLQFKDTSRHRHHHAFHGPRGSTAAYLRRELETSEFSNTYRLAGAKTQTYLLEKVRVCDQQEGERNYHIFYQCAAAAMAVAGSKLYKFPQYLEDAPQSAEIDLTGFSDVSTFKYLTKSSTLVLDDVDDVEQFEITIRAMLTVGISVPEINSMMNVIAAVLRLGNIKFRSPNWDSDASELDPSSEPDFFLLMRLLGLEDAEALLRALTTKTITTRMEVYHTPVSVHTAVESCDSLARQLYGLLFLRVVSRTNDSIGYDPKAKLFCGVLDIFGFECFKVNSFEQLCINYTNERLQQFFNNFIFKMEEQLYAEEGIAWDPLDFPDNQDAVDLLADSRMGIFALLDEECVIPGGSDKNFCSKLCHRYKDHRRFDIVKTRQDCFVVNHFAGPVEYDTEGFMDKNKDQMSYSLFKVMKASTSAYVSTLFTEYEDTKFQDPDSASSGKSKKKLTTISGEFKQQLNELMDTVKETEPHFIRCIKPNPMNLPDVYDRPSVCEQLRYGGVLQAIQVSRAGYPVRISHEDCWLDYMQLVKGDLAEYLAEPDMSKRCLKLLTTVSKVVGLGIEDGLWEVGKTLVFFKQKAFDTLQNARLELRAEAATKIQAQWRGLRTRAWYQFAIICLVKIQALMRGKIARIRVANIRRESAALRIQSWWRMIKERVWYEDVVRKVVLIQSIQRGRMARAFAEEYRVNTAAARIQAAWKAWHVRRQYVALRASVLAAQRQFRMRAAKMQLRRLKQEAKEVGSLLAKYQNAQAEVTSVKKKLAETEALLLQSRSENQQLKTGRETLSQRIVLLEGQLDAAVKKHHEEMEQLASQHTEELAAVGGAALVAGGAAGAGAGTMAGGASAGQSMVSTAATGGGPAGLSRVPSPRVSPSGSVSSPSASAVGLDAAAAVAGGAESASVVRLRQSLVDANSKSEVLESENERLKEELARVNKEREESEAKYQTMLKNTVYQSQAATHQGPAPSRAATDAAGLGARNVDIQLVGPQGVGKSPLLAGLIQQLDPSKMPEFERNRSNLMAHYQLQFKDNAGRDRVLKVLDCNGNKRAQHLVREWFARSRWVICVYDICSKDSLHQALYLMREGGRMGANVLLFGNLQPAQAGKAAAAAAPVDVMEAKDAAASANALAVEGNRLMDAVRLILSDLDANRVAAAASQQLPSRKETAVSGVSSTASSSSSTAAGGAGATPSSRVLRADSHASSHTLSGALETFKGWFKGSDNKAHRSGGVLKASLRGNKTMKERGSPNKDPPVADVRPVQEIQDSETAVTCIAFGQEKLHRSHILLAAASKDGTVVIYRCYRTEMELARLEPSDFPNDDASSDRQEAPGAKVVLHSRLVGHSRAITSMFFNLLEDTIVTTSIDKSVRFWMVDTGEMLKVFTDSSPVPVACFLPFNPQVFVAANSNAVLRLVNVQNGLVLQKLKVETEVRCLRFDDTGLFLLAGTKNGAIHVLEASDSANLKFKFKFQLSRAGITCITFVSAAHGNPPMLLVNTSDSNVNVIDCTYGPPPGVLTNLTVRHRLRVAHSLLPIKSCYSPSEMGYCISGSEDKGVYIYSLAKTGNYRMSILHHHTVPVVAVATNQQDALLASADSLGKIVLWRRVDFSHLESASGGASSSSHHHHHGR</sequence>
<dbReference type="InterPro" id="IPR027417">
    <property type="entry name" value="P-loop_NTPase"/>
</dbReference>
<comment type="similarity">
    <text evidence="7">Belongs to the TRAFAC class myosin-kinesin ATPase superfamily. Myosin family.</text>
</comment>